<organism evidence="1">
    <name type="scientific">Hexamita inflata</name>
    <dbReference type="NCBI Taxonomy" id="28002"/>
    <lineage>
        <taxon>Eukaryota</taxon>
        <taxon>Metamonada</taxon>
        <taxon>Diplomonadida</taxon>
        <taxon>Hexamitidae</taxon>
        <taxon>Hexamitinae</taxon>
        <taxon>Hexamita</taxon>
    </lineage>
</organism>
<keyword evidence="3" id="KW-1185">Reference proteome</keyword>
<reference evidence="2 3" key="2">
    <citation type="submission" date="2024-07" db="EMBL/GenBank/DDBJ databases">
        <authorList>
            <person name="Akdeniz Z."/>
        </authorList>
    </citation>
    <scope>NUCLEOTIDE SEQUENCE [LARGE SCALE GENOMIC DNA]</scope>
</reference>
<dbReference type="Proteomes" id="UP001642409">
    <property type="component" value="Unassembled WGS sequence"/>
</dbReference>
<accession>A0AA86U1F9</accession>
<name>A0AA86U1F9_9EUKA</name>
<evidence type="ECO:0000313" key="3">
    <source>
        <dbReference type="Proteomes" id="UP001642409"/>
    </source>
</evidence>
<protein>
    <submittedName>
        <fullName evidence="2">Hypothetical_protein</fullName>
    </submittedName>
</protein>
<gene>
    <name evidence="1" type="ORF">HINF_LOCUS15243</name>
    <name evidence="2" type="ORF">HINF_LOCUS79073</name>
</gene>
<proteinExistence type="predicted"/>
<evidence type="ECO:0000313" key="2">
    <source>
        <dbReference type="EMBL" id="CAL6116475.1"/>
    </source>
</evidence>
<dbReference type="EMBL" id="CAXDID020001017">
    <property type="protein sequence ID" value="CAL6116475.1"/>
    <property type="molecule type" value="Genomic_DNA"/>
</dbReference>
<dbReference type="EMBL" id="CATOUU010000382">
    <property type="protein sequence ID" value="CAI9927598.1"/>
    <property type="molecule type" value="Genomic_DNA"/>
</dbReference>
<reference evidence="1" key="1">
    <citation type="submission" date="2023-06" db="EMBL/GenBank/DDBJ databases">
        <authorList>
            <person name="Kurt Z."/>
        </authorList>
    </citation>
    <scope>NUCLEOTIDE SEQUENCE</scope>
</reference>
<dbReference type="AlphaFoldDB" id="A0AA86U1F9"/>
<sequence length="212" mass="25252">MSNNTKDKQQRMHLTEAQMQRVCRVILETMRTRLNLQLNEFQLVQHYLMNQTQIQHDKLINWRETDVTLRQIIIELPIYKSKAYSYRVFHDVIIPNHLPPYPPQKLTQLLKYIEQQILINSLAIKQMSNSDAKTFRKDMEKQVKEQFQLMSTNVQYAYKKLSDKIRNYIEGQLNLVRGVLVQSHYSSVANSSTQVYINANSEYFEYLPYDSL</sequence>
<comment type="caution">
    <text evidence="1">The sequence shown here is derived from an EMBL/GenBank/DDBJ whole genome shotgun (WGS) entry which is preliminary data.</text>
</comment>
<evidence type="ECO:0000313" key="1">
    <source>
        <dbReference type="EMBL" id="CAI9927598.1"/>
    </source>
</evidence>